<dbReference type="GO" id="GO:0046933">
    <property type="term" value="F:proton-transporting ATP synthase activity, rotational mechanism"/>
    <property type="evidence" value="ECO:0007669"/>
    <property type="project" value="UniProtKB-UniRule"/>
</dbReference>
<dbReference type="InterPro" id="IPR026015">
    <property type="entry name" value="ATP_synth_OSCP/delta_N_sf"/>
</dbReference>
<evidence type="ECO:0000256" key="6">
    <source>
        <dbReference type="ARBA" id="ARBA00023196"/>
    </source>
</evidence>
<comment type="function">
    <text evidence="8">This protein is part of the stalk that links CF(0) to CF(1). It either transmits conformational changes from CF(0) to CF(1) or is implicated in proton conduction.</text>
</comment>
<protein>
    <recommendedName>
        <fullName evidence="8">ATP synthase subunit delta</fullName>
    </recommendedName>
    <alternativeName>
        <fullName evidence="8">ATP synthase F(1) sector subunit delta</fullName>
    </alternativeName>
    <alternativeName>
        <fullName evidence="8">F-type ATPase subunit delta</fullName>
        <shortName evidence="8">F-ATPase subunit delta</shortName>
    </alternativeName>
</protein>
<evidence type="ECO:0000313" key="9">
    <source>
        <dbReference type="EMBL" id="SHH22009.1"/>
    </source>
</evidence>
<keyword evidence="10" id="KW-1185">Reference proteome</keyword>
<dbReference type="PRINTS" id="PR00125">
    <property type="entry name" value="ATPASEDELTA"/>
</dbReference>
<dbReference type="Gene3D" id="1.10.520.20">
    <property type="entry name" value="N-terminal domain of the delta subunit of the F1F0-ATP synthase"/>
    <property type="match status" value="1"/>
</dbReference>
<dbReference type="STRING" id="1123350.SAMN02744040_01245"/>
<dbReference type="EMBL" id="FQXH01000011">
    <property type="protein sequence ID" value="SHH22009.1"/>
    <property type="molecule type" value="Genomic_DNA"/>
</dbReference>
<keyword evidence="2 8" id="KW-0813">Transport</keyword>
<dbReference type="Proteomes" id="UP000242520">
    <property type="component" value="Unassembled WGS sequence"/>
</dbReference>
<dbReference type="GO" id="GO:0045259">
    <property type="term" value="C:proton-transporting ATP synthase complex"/>
    <property type="evidence" value="ECO:0007669"/>
    <property type="project" value="UniProtKB-KW"/>
</dbReference>
<keyword evidence="7 8" id="KW-0066">ATP synthesis</keyword>
<comment type="similarity">
    <text evidence="8">Belongs to the ATPase delta chain family.</text>
</comment>
<gene>
    <name evidence="8" type="primary">atpH</name>
    <name evidence="9" type="ORF">SAMN02744040_01245</name>
</gene>
<reference evidence="10" key="1">
    <citation type="submission" date="2016-11" db="EMBL/GenBank/DDBJ databases">
        <authorList>
            <person name="Varghese N."/>
            <person name="Submissions S."/>
        </authorList>
    </citation>
    <scope>NUCLEOTIDE SEQUENCE [LARGE SCALE GENOMIC DNA]</scope>
    <source>
        <strain evidence="10">DSM 15285</strain>
    </source>
</reference>
<evidence type="ECO:0000256" key="3">
    <source>
        <dbReference type="ARBA" id="ARBA00022781"/>
    </source>
</evidence>
<evidence type="ECO:0000256" key="8">
    <source>
        <dbReference type="HAMAP-Rule" id="MF_01416"/>
    </source>
</evidence>
<dbReference type="OrthoDB" id="9802471at2"/>
<accession>A0A1M5R7K7</accession>
<dbReference type="GO" id="GO:0005886">
    <property type="term" value="C:plasma membrane"/>
    <property type="evidence" value="ECO:0007669"/>
    <property type="project" value="UniProtKB-SubCell"/>
</dbReference>
<keyword evidence="6 8" id="KW-0139">CF(1)</keyword>
<dbReference type="NCBIfam" id="NF004403">
    <property type="entry name" value="PRK05758.2-4"/>
    <property type="match status" value="1"/>
</dbReference>
<keyword evidence="3 8" id="KW-0375">Hydrogen ion transport</keyword>
<evidence type="ECO:0000256" key="4">
    <source>
        <dbReference type="ARBA" id="ARBA00023065"/>
    </source>
</evidence>
<organism evidence="9 10">
    <name type="scientific">Tepidibacter thalassicus DSM 15285</name>
    <dbReference type="NCBI Taxonomy" id="1123350"/>
    <lineage>
        <taxon>Bacteria</taxon>
        <taxon>Bacillati</taxon>
        <taxon>Bacillota</taxon>
        <taxon>Clostridia</taxon>
        <taxon>Peptostreptococcales</taxon>
        <taxon>Peptostreptococcaceae</taxon>
        <taxon>Tepidibacter</taxon>
    </lineage>
</organism>
<dbReference type="Pfam" id="PF00213">
    <property type="entry name" value="OSCP"/>
    <property type="match status" value="1"/>
</dbReference>
<evidence type="ECO:0000256" key="2">
    <source>
        <dbReference type="ARBA" id="ARBA00022448"/>
    </source>
</evidence>
<proteinExistence type="inferred from homology"/>
<dbReference type="SUPFAM" id="SSF47928">
    <property type="entry name" value="N-terminal domain of the delta subunit of the F1F0-ATP synthase"/>
    <property type="match status" value="1"/>
</dbReference>
<comment type="function">
    <text evidence="8">F(1)F(0) ATP synthase produces ATP from ADP in the presence of a proton or sodium gradient. F-type ATPases consist of two structural domains, F(1) containing the extramembraneous catalytic core and F(0) containing the membrane proton channel, linked together by a central stalk and a peripheral stalk. During catalysis, ATP synthesis in the catalytic domain of F(1) is coupled via a rotary mechanism of the central stalk subunits to proton translocation.</text>
</comment>
<sequence>MAKLVASRYANALFEVGIEGDKLDILNEELKAVVDIFKENEDFLNILKAPLVSKEEKKVLVENVYKDRASLEMLNFLKVLIDKGRIGIIYEIFDEFKVLMNEKNNVLEAVAVTAVPMNEDMLKQLQEKLSKIKGKNILLKNEVDKSVLGGVLVKMGNEEIDGTLKTRLEKLQDKLSQIIA</sequence>
<dbReference type="RefSeq" id="WP_072724725.1">
    <property type="nucleotide sequence ID" value="NZ_FQXH01000011.1"/>
</dbReference>
<keyword evidence="4 8" id="KW-0406">Ion transport</keyword>
<dbReference type="PANTHER" id="PTHR11910">
    <property type="entry name" value="ATP SYNTHASE DELTA CHAIN"/>
    <property type="match status" value="1"/>
</dbReference>
<evidence type="ECO:0000256" key="7">
    <source>
        <dbReference type="ARBA" id="ARBA00023310"/>
    </source>
</evidence>
<evidence type="ECO:0000256" key="1">
    <source>
        <dbReference type="ARBA" id="ARBA00004370"/>
    </source>
</evidence>
<dbReference type="InterPro" id="IPR020781">
    <property type="entry name" value="ATPase_OSCP/d_CS"/>
</dbReference>
<comment type="subcellular location">
    <subcellularLocation>
        <location evidence="8">Cell membrane</location>
        <topology evidence="8">Peripheral membrane protein</topology>
    </subcellularLocation>
    <subcellularLocation>
        <location evidence="1">Membrane</location>
    </subcellularLocation>
</comment>
<keyword evidence="5 8" id="KW-0472">Membrane</keyword>
<evidence type="ECO:0000256" key="5">
    <source>
        <dbReference type="ARBA" id="ARBA00023136"/>
    </source>
</evidence>
<evidence type="ECO:0000313" key="10">
    <source>
        <dbReference type="Proteomes" id="UP000242520"/>
    </source>
</evidence>
<dbReference type="HAMAP" id="MF_01416">
    <property type="entry name" value="ATP_synth_delta_bact"/>
    <property type="match status" value="1"/>
</dbReference>
<dbReference type="InterPro" id="IPR000711">
    <property type="entry name" value="ATPase_OSCP/dsu"/>
</dbReference>
<dbReference type="NCBIfam" id="TIGR01145">
    <property type="entry name" value="ATP_synt_delta"/>
    <property type="match status" value="1"/>
</dbReference>
<keyword evidence="8" id="KW-1003">Cell membrane</keyword>
<dbReference type="AlphaFoldDB" id="A0A1M5R7K7"/>
<name>A0A1M5R7K7_9FIRM</name>
<dbReference type="PROSITE" id="PS00389">
    <property type="entry name" value="ATPASE_DELTA"/>
    <property type="match status" value="1"/>
</dbReference>
<dbReference type="SUPFAM" id="SSF160527">
    <property type="entry name" value="V-type ATPase subunit E-like"/>
    <property type="match status" value="1"/>
</dbReference>